<dbReference type="InterPro" id="IPR035979">
    <property type="entry name" value="RBD_domain_sf"/>
</dbReference>
<dbReference type="PROSITE" id="PS50102">
    <property type="entry name" value="RRM"/>
    <property type="match status" value="1"/>
</dbReference>
<sequence length="366" mass="38556">MSAKMAVHSVSTTVSSASNSSAASPSSSPTTTSSPTLLSSPSTVTTPTSNCSPSNKDGINTGNNSINRANNISNRNNSIFDDDFDDSTSASARGISILNGSTLQQRYHSISLSQADGISDPFGLSDYFSSSVPKASMSLSNTNGQAPYNHSQNSIHIGSLTNGLSGLSLAAQSLNNNSNGFANHTSSLSSGLYGHNSNNNPVSNGNQSEEISTIFVVGFPDDMQEREFQNMFVFTPGFEAATLKIPHKDQQEDDALTLGVNGVNPRKQIIGFAKFRSHQDALQAINVLSGRRVDAEKGSLLKAEMAKKNLHTRRGLSNELVATPGPSVTAASNPPVSAGSTSIHPVNINAKRTPHPLQHRNSLDRG</sequence>
<evidence type="ECO:0000256" key="2">
    <source>
        <dbReference type="PROSITE-ProRule" id="PRU00176"/>
    </source>
</evidence>
<dbReference type="GO" id="GO:0003723">
    <property type="term" value="F:RNA binding"/>
    <property type="evidence" value="ECO:0007669"/>
    <property type="project" value="UniProtKB-UniRule"/>
</dbReference>
<organism evidence="5 6">
    <name type="scientific">Mortierella polycephala</name>
    <dbReference type="NCBI Taxonomy" id="41804"/>
    <lineage>
        <taxon>Eukaryota</taxon>
        <taxon>Fungi</taxon>
        <taxon>Fungi incertae sedis</taxon>
        <taxon>Mucoromycota</taxon>
        <taxon>Mortierellomycotina</taxon>
        <taxon>Mortierellomycetes</taxon>
        <taxon>Mortierellales</taxon>
        <taxon>Mortierellaceae</taxon>
        <taxon>Mortierella</taxon>
    </lineage>
</organism>
<dbReference type="Proteomes" id="UP000726737">
    <property type="component" value="Unassembled WGS sequence"/>
</dbReference>
<feature type="region of interest" description="Disordered" evidence="3">
    <location>
        <begin position="312"/>
        <end position="366"/>
    </location>
</feature>
<dbReference type="Gene3D" id="3.30.70.330">
    <property type="match status" value="1"/>
</dbReference>
<feature type="domain" description="RRM" evidence="4">
    <location>
        <begin position="212"/>
        <end position="308"/>
    </location>
</feature>
<evidence type="ECO:0000256" key="3">
    <source>
        <dbReference type="SAM" id="MobiDB-lite"/>
    </source>
</evidence>
<name>A0A9P6Q2X6_9FUNG</name>
<reference evidence="5" key="1">
    <citation type="journal article" date="2020" name="Fungal Divers.">
        <title>Resolving the Mortierellaceae phylogeny through synthesis of multi-gene phylogenetics and phylogenomics.</title>
        <authorList>
            <person name="Vandepol N."/>
            <person name="Liber J."/>
            <person name="Desiro A."/>
            <person name="Na H."/>
            <person name="Kennedy M."/>
            <person name="Barry K."/>
            <person name="Grigoriev I.V."/>
            <person name="Miller A.N."/>
            <person name="O'Donnell K."/>
            <person name="Stajich J.E."/>
            <person name="Bonito G."/>
        </authorList>
    </citation>
    <scope>NUCLEOTIDE SEQUENCE</scope>
    <source>
        <strain evidence="5">KOD948</strain>
    </source>
</reference>
<dbReference type="AlphaFoldDB" id="A0A9P6Q2X6"/>
<dbReference type="SUPFAM" id="SSF54928">
    <property type="entry name" value="RNA-binding domain, RBD"/>
    <property type="match status" value="1"/>
</dbReference>
<evidence type="ECO:0000313" key="6">
    <source>
        <dbReference type="Proteomes" id="UP000726737"/>
    </source>
</evidence>
<dbReference type="OrthoDB" id="2446563at2759"/>
<evidence type="ECO:0000256" key="1">
    <source>
        <dbReference type="ARBA" id="ARBA00022884"/>
    </source>
</evidence>
<keyword evidence="1 2" id="KW-0694">RNA-binding</keyword>
<dbReference type="InterPro" id="IPR000504">
    <property type="entry name" value="RRM_dom"/>
</dbReference>
<evidence type="ECO:0000259" key="4">
    <source>
        <dbReference type="PROSITE" id="PS50102"/>
    </source>
</evidence>
<dbReference type="PANTHER" id="PTHR10501">
    <property type="entry name" value="U1 SMALL NUCLEAR RIBONUCLEOPROTEIN A/U2 SMALL NUCLEAR RIBONUCLEOPROTEIN B"/>
    <property type="match status" value="1"/>
</dbReference>
<dbReference type="EMBL" id="JAAAJA010000186">
    <property type="protein sequence ID" value="KAG0259460.1"/>
    <property type="molecule type" value="Genomic_DNA"/>
</dbReference>
<keyword evidence="6" id="KW-1185">Reference proteome</keyword>
<dbReference type="InterPro" id="IPR012677">
    <property type="entry name" value="Nucleotide-bd_a/b_plait_sf"/>
</dbReference>
<gene>
    <name evidence="5" type="ORF">BG011_002624</name>
</gene>
<feature type="region of interest" description="Disordered" evidence="3">
    <location>
        <begin position="1"/>
        <end position="78"/>
    </location>
</feature>
<feature type="compositionally biased region" description="Low complexity" evidence="3">
    <location>
        <begin position="9"/>
        <end position="78"/>
    </location>
</feature>
<comment type="caution">
    <text evidence="5">The sequence shown here is derived from an EMBL/GenBank/DDBJ whole genome shotgun (WGS) entry which is preliminary data.</text>
</comment>
<feature type="compositionally biased region" description="Polar residues" evidence="3">
    <location>
        <begin position="329"/>
        <end position="344"/>
    </location>
</feature>
<accession>A0A9P6Q2X6</accession>
<evidence type="ECO:0000313" key="5">
    <source>
        <dbReference type="EMBL" id="KAG0259460.1"/>
    </source>
</evidence>
<proteinExistence type="predicted"/>
<protein>
    <recommendedName>
        <fullName evidence="4">RRM domain-containing protein</fullName>
    </recommendedName>
</protein>